<evidence type="ECO:0000313" key="2">
    <source>
        <dbReference type="Proteomes" id="UP000054559"/>
    </source>
</evidence>
<organism evidence="1 2">
    <name type="scientific">Coccidioides immitis RMSCC 3703</name>
    <dbReference type="NCBI Taxonomy" id="454286"/>
    <lineage>
        <taxon>Eukaryota</taxon>
        <taxon>Fungi</taxon>
        <taxon>Dikarya</taxon>
        <taxon>Ascomycota</taxon>
        <taxon>Pezizomycotina</taxon>
        <taxon>Eurotiomycetes</taxon>
        <taxon>Eurotiomycetidae</taxon>
        <taxon>Onygenales</taxon>
        <taxon>Onygenaceae</taxon>
        <taxon>Coccidioides</taxon>
    </lineage>
</organism>
<proteinExistence type="predicted"/>
<dbReference type="AlphaFoldDB" id="A0A0J8QYF6"/>
<dbReference type="EMBL" id="DS268157">
    <property type="protein sequence ID" value="KMU77929.1"/>
    <property type="molecule type" value="Genomic_DNA"/>
</dbReference>
<gene>
    <name evidence="1" type="ORF">CISG_06772</name>
</gene>
<dbReference type="Proteomes" id="UP000054559">
    <property type="component" value="Unassembled WGS sequence"/>
</dbReference>
<accession>A0A0J8QYF6</accession>
<reference evidence="2" key="1">
    <citation type="journal article" date="2010" name="Genome Res.">
        <title>Population genomic sequencing of Coccidioides fungi reveals recent hybridization and transposon control.</title>
        <authorList>
            <person name="Neafsey D.E."/>
            <person name="Barker B.M."/>
            <person name="Sharpton T.J."/>
            <person name="Stajich J.E."/>
            <person name="Park D.J."/>
            <person name="Whiston E."/>
            <person name="Hung C.-Y."/>
            <person name="McMahan C."/>
            <person name="White J."/>
            <person name="Sykes S."/>
            <person name="Heiman D."/>
            <person name="Young S."/>
            <person name="Zeng Q."/>
            <person name="Abouelleil A."/>
            <person name="Aftuck L."/>
            <person name="Bessette D."/>
            <person name="Brown A."/>
            <person name="FitzGerald M."/>
            <person name="Lui A."/>
            <person name="Macdonald J.P."/>
            <person name="Priest M."/>
            <person name="Orbach M.J."/>
            <person name="Galgiani J.N."/>
            <person name="Kirkland T.N."/>
            <person name="Cole G.T."/>
            <person name="Birren B.W."/>
            <person name="Henn M.R."/>
            <person name="Taylor J.W."/>
            <person name="Rounsley S.D."/>
        </authorList>
    </citation>
    <scope>NUCLEOTIDE SEQUENCE [LARGE SCALE GENOMIC DNA]</scope>
    <source>
        <strain evidence="2">RMSCC 3703</strain>
    </source>
</reference>
<sequence length="94" mass="11458">MHYEQEPTWFQMNSLVEYWKSELQGLSDDGWVRTEAYEDVVKKNMELKKVLWWFLIRRRRSDAFKSNGHFRIMKRRLTDKFDALQTVGAVMLLQ</sequence>
<evidence type="ECO:0000313" key="1">
    <source>
        <dbReference type="EMBL" id="KMU77929.1"/>
    </source>
</evidence>
<name>A0A0J8QYF6_COCIT</name>
<protein>
    <submittedName>
        <fullName evidence="1">Uncharacterized protein</fullName>
    </submittedName>
</protein>